<dbReference type="SMART" id="SM00740">
    <property type="entry name" value="PASTA"/>
    <property type="match status" value="2"/>
</dbReference>
<sequence length="541" mass="57782">MADVILCPHCLSRVEAGKEQCPFCDKSLRNTNPPGTLPYASLLAGRYTVGRHVSTDGEGVVYAALENNGGVRVVLKEYFPVTLSEGRDSAGAILPKEGKEVLFKTTRMDFADLHRSIMRITPTTGLAAVLDVVEANNTVYAVLEQVGGESLSHYLSEHPGGVSAAQARSMMQPVMEGVAALHKAGLVHRGISPENILLTGGAARLCGYGTLGLRTEGSELKSQLYEGYSAPEQYSAAEFEGRYTDVYGLAAVFYRLVAGQAPVSARQRLVSDSLPSAQQLEPSVPGHVSAVLEHALEMDPAQRIQNVPELMGSLMSARAAESLNQSRREWAVSGKSLLAGSLVVIAVLFALLLWSILGRDPAVTTPESASQPASSAAPEAVLVPDFTGYTYSQLQSDPQFSANYRFAITAQEYSSDHAQGVVIDQSPEAGTTTTEGQPLIELVISKGPEKVEMPNIIGFTRESAEKELAANNIKASFFMIENNGDYASDCVVRTDVEAGEFIDVNEVTVNVYIAKERVVINPPEPTPEPTPTPSPSAQPGA</sequence>
<dbReference type="PROSITE" id="PS50011">
    <property type="entry name" value="PROTEIN_KINASE_DOM"/>
    <property type="match status" value="1"/>
</dbReference>
<accession>A0A9D2E5J2</accession>
<evidence type="ECO:0000256" key="1">
    <source>
        <dbReference type="ARBA" id="ARBA00022741"/>
    </source>
</evidence>
<reference evidence="7" key="2">
    <citation type="submission" date="2021-04" db="EMBL/GenBank/DDBJ databases">
        <authorList>
            <person name="Gilroy R."/>
        </authorList>
    </citation>
    <scope>NUCLEOTIDE SEQUENCE</scope>
    <source>
        <strain evidence="7">ChiGjej4B4-18154</strain>
    </source>
</reference>
<organism evidence="7 8">
    <name type="scientific">Candidatus Allofournierella merdipullorum</name>
    <dbReference type="NCBI Taxonomy" id="2838595"/>
    <lineage>
        <taxon>Bacteria</taxon>
        <taxon>Bacillati</taxon>
        <taxon>Bacillota</taxon>
        <taxon>Clostridia</taxon>
        <taxon>Eubacteriales</taxon>
        <taxon>Oscillospiraceae</taxon>
        <taxon>Allofournierella</taxon>
    </lineage>
</organism>
<protein>
    <submittedName>
        <fullName evidence="7">PASTA domain-containing protein</fullName>
    </submittedName>
</protein>
<keyword evidence="4" id="KW-0812">Transmembrane</keyword>
<proteinExistence type="predicted"/>
<keyword evidence="2" id="KW-0067">ATP-binding</keyword>
<evidence type="ECO:0000259" key="6">
    <source>
        <dbReference type="PROSITE" id="PS51178"/>
    </source>
</evidence>
<dbReference type="InterPro" id="IPR000719">
    <property type="entry name" value="Prot_kinase_dom"/>
</dbReference>
<evidence type="ECO:0000256" key="4">
    <source>
        <dbReference type="SAM" id="Phobius"/>
    </source>
</evidence>
<dbReference type="Proteomes" id="UP000824035">
    <property type="component" value="Unassembled WGS sequence"/>
</dbReference>
<feature type="region of interest" description="Disordered" evidence="3">
    <location>
        <begin position="521"/>
        <end position="541"/>
    </location>
</feature>
<dbReference type="SUPFAM" id="SSF56112">
    <property type="entry name" value="Protein kinase-like (PK-like)"/>
    <property type="match status" value="1"/>
</dbReference>
<dbReference type="InterPro" id="IPR005543">
    <property type="entry name" value="PASTA_dom"/>
</dbReference>
<keyword evidence="1" id="KW-0547">Nucleotide-binding</keyword>
<keyword evidence="4" id="KW-0472">Membrane</keyword>
<dbReference type="GO" id="GO:0005524">
    <property type="term" value="F:ATP binding"/>
    <property type="evidence" value="ECO:0007669"/>
    <property type="project" value="UniProtKB-KW"/>
</dbReference>
<comment type="caution">
    <text evidence="7">The sequence shown here is derived from an EMBL/GenBank/DDBJ whole genome shotgun (WGS) entry which is preliminary data.</text>
</comment>
<dbReference type="GO" id="GO:0035556">
    <property type="term" value="P:intracellular signal transduction"/>
    <property type="evidence" value="ECO:0007669"/>
    <property type="project" value="TreeGrafter"/>
</dbReference>
<evidence type="ECO:0000256" key="3">
    <source>
        <dbReference type="SAM" id="MobiDB-lite"/>
    </source>
</evidence>
<evidence type="ECO:0000313" key="7">
    <source>
        <dbReference type="EMBL" id="HIZ31201.1"/>
    </source>
</evidence>
<evidence type="ECO:0000256" key="2">
    <source>
        <dbReference type="ARBA" id="ARBA00022840"/>
    </source>
</evidence>
<dbReference type="Gene3D" id="3.30.10.20">
    <property type="match status" value="2"/>
</dbReference>
<dbReference type="AlphaFoldDB" id="A0A9D2E5J2"/>
<dbReference type="InterPro" id="IPR011009">
    <property type="entry name" value="Kinase-like_dom_sf"/>
</dbReference>
<dbReference type="PANTHER" id="PTHR24346">
    <property type="entry name" value="MAP/MICROTUBULE AFFINITY-REGULATING KINASE"/>
    <property type="match status" value="1"/>
</dbReference>
<dbReference type="GO" id="GO:0004674">
    <property type="term" value="F:protein serine/threonine kinase activity"/>
    <property type="evidence" value="ECO:0007669"/>
    <property type="project" value="TreeGrafter"/>
</dbReference>
<evidence type="ECO:0000313" key="8">
    <source>
        <dbReference type="Proteomes" id="UP000824035"/>
    </source>
</evidence>
<evidence type="ECO:0000259" key="5">
    <source>
        <dbReference type="PROSITE" id="PS50011"/>
    </source>
</evidence>
<dbReference type="PROSITE" id="PS51178">
    <property type="entry name" value="PASTA"/>
    <property type="match status" value="2"/>
</dbReference>
<feature type="domain" description="Protein kinase" evidence="5">
    <location>
        <begin position="47"/>
        <end position="315"/>
    </location>
</feature>
<dbReference type="Gene3D" id="3.30.200.20">
    <property type="entry name" value="Phosphorylase Kinase, domain 1"/>
    <property type="match status" value="1"/>
</dbReference>
<dbReference type="GO" id="GO:0005737">
    <property type="term" value="C:cytoplasm"/>
    <property type="evidence" value="ECO:0007669"/>
    <property type="project" value="TreeGrafter"/>
</dbReference>
<dbReference type="SMART" id="SM00220">
    <property type="entry name" value="S_TKc"/>
    <property type="match status" value="1"/>
</dbReference>
<keyword evidence="4" id="KW-1133">Transmembrane helix</keyword>
<feature type="compositionally biased region" description="Pro residues" evidence="3">
    <location>
        <begin position="522"/>
        <end position="541"/>
    </location>
</feature>
<dbReference type="CDD" id="cd06577">
    <property type="entry name" value="PASTA_pknB"/>
    <property type="match status" value="2"/>
</dbReference>
<name>A0A9D2E5J2_9FIRM</name>
<dbReference type="Pfam" id="PF03793">
    <property type="entry name" value="PASTA"/>
    <property type="match status" value="2"/>
</dbReference>
<gene>
    <name evidence="7" type="ORF">H9813_08255</name>
</gene>
<dbReference type="EMBL" id="DXBV01000081">
    <property type="protein sequence ID" value="HIZ31201.1"/>
    <property type="molecule type" value="Genomic_DNA"/>
</dbReference>
<dbReference type="Gene3D" id="1.10.510.10">
    <property type="entry name" value="Transferase(Phosphotransferase) domain 1"/>
    <property type="match status" value="1"/>
</dbReference>
<dbReference type="PANTHER" id="PTHR24346:SF75">
    <property type="entry name" value="AURORA KINASE"/>
    <property type="match status" value="1"/>
</dbReference>
<reference evidence="7" key="1">
    <citation type="journal article" date="2021" name="PeerJ">
        <title>Extensive microbial diversity within the chicken gut microbiome revealed by metagenomics and culture.</title>
        <authorList>
            <person name="Gilroy R."/>
            <person name="Ravi A."/>
            <person name="Getino M."/>
            <person name="Pursley I."/>
            <person name="Horton D.L."/>
            <person name="Alikhan N.F."/>
            <person name="Baker D."/>
            <person name="Gharbi K."/>
            <person name="Hall N."/>
            <person name="Watson M."/>
            <person name="Adriaenssens E.M."/>
            <person name="Foster-Nyarko E."/>
            <person name="Jarju S."/>
            <person name="Secka A."/>
            <person name="Antonio M."/>
            <person name="Oren A."/>
            <person name="Chaudhuri R.R."/>
            <person name="La Ragione R."/>
            <person name="Hildebrand F."/>
            <person name="Pallen M.J."/>
        </authorList>
    </citation>
    <scope>NUCLEOTIDE SEQUENCE</scope>
    <source>
        <strain evidence="7">ChiGjej4B4-18154</strain>
    </source>
</reference>
<feature type="domain" description="PASTA" evidence="6">
    <location>
        <begin position="377"/>
        <end position="445"/>
    </location>
</feature>
<feature type="domain" description="PASTA" evidence="6">
    <location>
        <begin position="447"/>
        <end position="515"/>
    </location>
</feature>
<dbReference type="Pfam" id="PF00069">
    <property type="entry name" value="Pkinase"/>
    <property type="match status" value="1"/>
</dbReference>
<feature type="transmembrane region" description="Helical" evidence="4">
    <location>
        <begin position="337"/>
        <end position="357"/>
    </location>
</feature>